<keyword evidence="3 8" id="KW-0418">Kinase</keyword>
<dbReference type="KEGG" id="pfer:IRI77_37140"/>
<dbReference type="EMBL" id="CP063849">
    <property type="protein sequence ID" value="QOY88299.1"/>
    <property type="molecule type" value="Genomic_DNA"/>
</dbReference>
<dbReference type="GO" id="GO:0004674">
    <property type="term" value="F:protein serine/threonine kinase activity"/>
    <property type="evidence" value="ECO:0007669"/>
    <property type="project" value="TreeGrafter"/>
</dbReference>
<dbReference type="Gene3D" id="1.25.40.10">
    <property type="entry name" value="Tetratricopeptide repeat domain"/>
    <property type="match status" value="2"/>
</dbReference>
<keyword evidence="6" id="KW-1133">Transmembrane helix</keyword>
<dbReference type="InterPro" id="IPR017441">
    <property type="entry name" value="Protein_kinase_ATP_BS"/>
</dbReference>
<dbReference type="GO" id="GO:0005524">
    <property type="term" value="F:ATP binding"/>
    <property type="evidence" value="ECO:0007669"/>
    <property type="project" value="UniProtKB-UniRule"/>
</dbReference>
<evidence type="ECO:0000259" key="7">
    <source>
        <dbReference type="PROSITE" id="PS50011"/>
    </source>
</evidence>
<dbReference type="SUPFAM" id="SSF48452">
    <property type="entry name" value="TPR-like"/>
    <property type="match status" value="1"/>
</dbReference>
<dbReference type="SUPFAM" id="SSF56112">
    <property type="entry name" value="Protein kinase-like (PK-like)"/>
    <property type="match status" value="1"/>
</dbReference>
<dbReference type="RefSeq" id="WP_194449962.1">
    <property type="nucleotide sequence ID" value="NZ_CP063849.1"/>
</dbReference>
<evidence type="ECO:0000256" key="1">
    <source>
        <dbReference type="ARBA" id="ARBA00022679"/>
    </source>
</evidence>
<keyword evidence="2 5" id="KW-0547">Nucleotide-binding</keyword>
<organism evidence="8 9">
    <name type="scientific">Paludibaculum fermentans</name>
    <dbReference type="NCBI Taxonomy" id="1473598"/>
    <lineage>
        <taxon>Bacteria</taxon>
        <taxon>Pseudomonadati</taxon>
        <taxon>Acidobacteriota</taxon>
        <taxon>Terriglobia</taxon>
        <taxon>Bryobacterales</taxon>
        <taxon>Bryobacteraceae</taxon>
        <taxon>Paludibaculum</taxon>
    </lineage>
</organism>
<keyword evidence="1" id="KW-0808">Transferase</keyword>
<dbReference type="AlphaFoldDB" id="A0A7S7SKG4"/>
<dbReference type="SMART" id="SM00220">
    <property type="entry name" value="S_TKc"/>
    <property type="match status" value="1"/>
</dbReference>
<gene>
    <name evidence="8" type="ORF">IRI77_37140</name>
</gene>
<dbReference type="InterPro" id="IPR008271">
    <property type="entry name" value="Ser/Thr_kinase_AS"/>
</dbReference>
<accession>A0A7S7SKG4</accession>
<feature type="binding site" evidence="5">
    <location>
        <position position="115"/>
    </location>
    <ligand>
        <name>ATP</name>
        <dbReference type="ChEBI" id="CHEBI:30616"/>
    </ligand>
</feature>
<protein>
    <submittedName>
        <fullName evidence="8">Protein kinase</fullName>
    </submittedName>
</protein>
<proteinExistence type="predicted"/>
<keyword evidence="6" id="KW-0472">Membrane</keyword>
<feature type="domain" description="Protein kinase" evidence="7">
    <location>
        <begin position="84"/>
        <end position="359"/>
    </location>
</feature>
<dbReference type="PROSITE" id="PS00107">
    <property type="entry name" value="PROTEIN_KINASE_ATP"/>
    <property type="match status" value="1"/>
</dbReference>
<dbReference type="PROSITE" id="PS00108">
    <property type="entry name" value="PROTEIN_KINASE_ST"/>
    <property type="match status" value="1"/>
</dbReference>
<evidence type="ECO:0000256" key="5">
    <source>
        <dbReference type="PROSITE-ProRule" id="PRU10141"/>
    </source>
</evidence>
<keyword evidence="6" id="KW-0812">Transmembrane</keyword>
<evidence type="ECO:0000313" key="8">
    <source>
        <dbReference type="EMBL" id="QOY88299.1"/>
    </source>
</evidence>
<dbReference type="PROSITE" id="PS50011">
    <property type="entry name" value="PROTEIN_KINASE_DOM"/>
    <property type="match status" value="1"/>
</dbReference>
<keyword evidence="4 5" id="KW-0067">ATP-binding</keyword>
<evidence type="ECO:0000313" key="9">
    <source>
        <dbReference type="Proteomes" id="UP000593892"/>
    </source>
</evidence>
<dbReference type="InterPro" id="IPR000719">
    <property type="entry name" value="Prot_kinase_dom"/>
</dbReference>
<reference evidence="8 9" key="1">
    <citation type="submission" date="2020-10" db="EMBL/GenBank/DDBJ databases">
        <title>Complete genome sequence of Paludibaculum fermentans P105T, a facultatively anaerobic acidobacterium capable of dissimilatory Fe(III) reduction.</title>
        <authorList>
            <person name="Dedysh S.N."/>
            <person name="Beletsky A.V."/>
            <person name="Kulichevskaya I.S."/>
            <person name="Mardanov A.V."/>
            <person name="Ravin N.V."/>
        </authorList>
    </citation>
    <scope>NUCLEOTIDE SEQUENCE [LARGE SCALE GENOMIC DNA]</scope>
    <source>
        <strain evidence="8 9">P105</strain>
    </source>
</reference>
<dbReference type="PANTHER" id="PTHR43289:SF34">
    <property type="entry name" value="SERINE_THREONINE-PROTEIN KINASE YBDM-RELATED"/>
    <property type="match status" value="1"/>
</dbReference>
<dbReference type="Gene3D" id="1.10.510.10">
    <property type="entry name" value="Transferase(Phosphotransferase) domain 1"/>
    <property type="match status" value="1"/>
</dbReference>
<evidence type="ECO:0000256" key="2">
    <source>
        <dbReference type="ARBA" id="ARBA00022741"/>
    </source>
</evidence>
<dbReference type="PANTHER" id="PTHR43289">
    <property type="entry name" value="MITOGEN-ACTIVATED PROTEIN KINASE KINASE KINASE 20-RELATED"/>
    <property type="match status" value="1"/>
</dbReference>
<dbReference type="Pfam" id="PF00069">
    <property type="entry name" value="Pkinase"/>
    <property type="match status" value="1"/>
</dbReference>
<feature type="transmembrane region" description="Helical" evidence="6">
    <location>
        <begin position="381"/>
        <end position="402"/>
    </location>
</feature>
<dbReference type="InterPro" id="IPR011990">
    <property type="entry name" value="TPR-like_helical_dom_sf"/>
</dbReference>
<keyword evidence="9" id="KW-1185">Reference proteome</keyword>
<dbReference type="InterPro" id="IPR011009">
    <property type="entry name" value="Kinase-like_dom_sf"/>
</dbReference>
<evidence type="ECO:0000256" key="3">
    <source>
        <dbReference type="ARBA" id="ARBA00022777"/>
    </source>
</evidence>
<sequence>MTPDRWQRLESLFEAALALEPEQRPAFLAHECAEDQELRVEIERMLAADADDGRDLRQVVDSEALRTVAEAGNEPADGRRIGPWLITGVLGRGGMGSVFRAIRADDQYRKQVAIKVLRHGLESEFALARIRYERQILSNLEHPNIARMIDGGESGGLPYIVLEFVEGESLTTYCENHRLTVPQRLELFQQVCEAVQYAHQHLVVHRDLKPSNILVTADGRVKLLDFGIAKLEDPEWHPEAAAQTATGMRMMTPEYASPEQVRGEPVSAATDVYSLGAVLFELMTGAKAQSITTTDPLSVARVVCQREIPKPSTAAVPAHRKALRGDLDNIILKAMQKEPSRRFASVEQFSSDIGRHLAGLPVRARPDTPAYRLSKFVRRNVWGVAAGMTVIASLAGGIAVSLHQARRAERRFEQVRSLANSFLFEFHDRIANLPGSTEARQLVVDKALTYLSSLAAESGGDRSLQLELASAYLKVGDVQGDPSASNLGQREAAMVSYGRALEIARTLVRERRDAESLRTLAWAHVKNGSGRRSDNLPEAISLLRTAVQLSGELAKLAGRPDDELMLESHRVLGDAYTQQLDWEAARTEFRASLESAERLAALNQTGELNARAEEAVLRCQQRVSKAEAMRGDLEGAMAGFRRAVALGREMLQKYPNRASIQRNLILNYVECGRFLGNPRVPNLGRPEEAMVYYEQAGQFARAMRAYDPKDEFALRSEIAYLLSTGDTLGPIDPVRSLARLRQALAANAELADKLSRQSFDLQIGMSMVLALERLGQYKEALEMQDQVTAKRVATEAESKSREDFEENTVEDALRRAHVLYSAKQFEAACQLTRSQVQPAAAFGTRYANDLSLVWMHADAYLLLARCQQQLAKDPGAPPARRTALRASAQEAASQCRAVWDHWSSRHPRNAFVDRNRQAAVQLEQELASLR</sequence>
<name>A0A7S7SKG4_PALFE</name>
<dbReference type="CDD" id="cd14014">
    <property type="entry name" value="STKc_PknB_like"/>
    <property type="match status" value="1"/>
</dbReference>
<evidence type="ECO:0000256" key="6">
    <source>
        <dbReference type="SAM" id="Phobius"/>
    </source>
</evidence>
<dbReference type="Gene3D" id="3.30.200.20">
    <property type="entry name" value="Phosphorylase Kinase, domain 1"/>
    <property type="match status" value="1"/>
</dbReference>
<evidence type="ECO:0000256" key="4">
    <source>
        <dbReference type="ARBA" id="ARBA00022840"/>
    </source>
</evidence>
<dbReference type="Proteomes" id="UP000593892">
    <property type="component" value="Chromosome"/>
</dbReference>